<feature type="compositionally biased region" description="Basic and acidic residues" evidence="1">
    <location>
        <begin position="124"/>
        <end position="134"/>
    </location>
</feature>
<dbReference type="Gramene" id="Zm00001eb225910_T001">
    <property type="protein sequence ID" value="Zm00001eb225910_P001"/>
    <property type="gene ID" value="Zm00001eb225910"/>
</dbReference>
<accession>A0A804PC72</accession>
<feature type="region of interest" description="Disordered" evidence="1">
    <location>
        <begin position="54"/>
        <end position="162"/>
    </location>
</feature>
<dbReference type="AlphaFoldDB" id="A0A804PC72"/>
<feature type="compositionally biased region" description="Basic and acidic residues" evidence="1">
    <location>
        <begin position="97"/>
        <end position="109"/>
    </location>
</feature>
<proteinExistence type="predicted"/>
<reference evidence="2" key="3">
    <citation type="submission" date="2021-05" db="UniProtKB">
        <authorList>
            <consortium name="EnsemblPlants"/>
        </authorList>
    </citation>
    <scope>IDENTIFICATION</scope>
    <source>
        <strain evidence="2">cv. B73</strain>
    </source>
</reference>
<evidence type="ECO:0000256" key="1">
    <source>
        <dbReference type="SAM" id="MobiDB-lite"/>
    </source>
</evidence>
<dbReference type="EnsemblPlants" id="Zm00001eb225910_T001">
    <property type="protein sequence ID" value="Zm00001eb225910_P001"/>
    <property type="gene ID" value="Zm00001eb225910"/>
</dbReference>
<sequence>MTASKKETCEVKPSDNPTASPLSSFRVVSILSSPLLSSRVYSFPCWLGFADDDGDVPHLGAGQGRQRAGGHSHFRPLPEVLVPRPRRAYLAQAQKRRSIDPRGDKSYAKKRDRRKSSSQLLLEGSKREAEDKIVPQEIDADDSDVEPKSDDEREDNTTSSLTLFRQKWSNCEKNLGDIKIN</sequence>
<feature type="region of interest" description="Disordered" evidence="1">
    <location>
        <begin position="1"/>
        <end position="22"/>
    </location>
</feature>
<dbReference type="InParanoid" id="A0A804PC72"/>
<protein>
    <submittedName>
        <fullName evidence="2">Uncharacterized protein</fullName>
    </submittedName>
</protein>
<evidence type="ECO:0000313" key="3">
    <source>
        <dbReference type="Proteomes" id="UP000007305"/>
    </source>
</evidence>
<organism evidence="2 3">
    <name type="scientific">Zea mays</name>
    <name type="common">Maize</name>
    <dbReference type="NCBI Taxonomy" id="4577"/>
    <lineage>
        <taxon>Eukaryota</taxon>
        <taxon>Viridiplantae</taxon>
        <taxon>Streptophyta</taxon>
        <taxon>Embryophyta</taxon>
        <taxon>Tracheophyta</taxon>
        <taxon>Spermatophyta</taxon>
        <taxon>Magnoliopsida</taxon>
        <taxon>Liliopsida</taxon>
        <taxon>Poales</taxon>
        <taxon>Poaceae</taxon>
        <taxon>PACMAD clade</taxon>
        <taxon>Panicoideae</taxon>
        <taxon>Andropogonodae</taxon>
        <taxon>Andropogoneae</taxon>
        <taxon>Tripsacinae</taxon>
        <taxon>Zea</taxon>
    </lineage>
</organism>
<dbReference type="Proteomes" id="UP000007305">
    <property type="component" value="Chromosome 5"/>
</dbReference>
<name>A0A804PC72_MAIZE</name>
<reference evidence="2" key="2">
    <citation type="submission" date="2019-07" db="EMBL/GenBank/DDBJ databases">
        <authorList>
            <person name="Seetharam A."/>
            <person name="Woodhouse M."/>
            <person name="Cannon E."/>
        </authorList>
    </citation>
    <scope>NUCLEOTIDE SEQUENCE [LARGE SCALE GENOMIC DNA]</scope>
    <source>
        <strain evidence="2">cv. B73</strain>
    </source>
</reference>
<evidence type="ECO:0000313" key="2">
    <source>
        <dbReference type="EnsemblPlants" id="Zm00001eb225910_P001"/>
    </source>
</evidence>
<reference evidence="3" key="1">
    <citation type="journal article" date="2009" name="Science">
        <title>The B73 maize genome: complexity, diversity, and dynamics.</title>
        <authorList>
            <person name="Schnable P.S."/>
            <person name="Ware D."/>
            <person name="Fulton R.S."/>
            <person name="Stein J.C."/>
            <person name="Wei F."/>
            <person name="Pasternak S."/>
            <person name="Liang C."/>
            <person name="Zhang J."/>
            <person name="Fulton L."/>
            <person name="Graves T.A."/>
            <person name="Minx P."/>
            <person name="Reily A.D."/>
            <person name="Courtney L."/>
            <person name="Kruchowski S.S."/>
            <person name="Tomlinson C."/>
            <person name="Strong C."/>
            <person name="Delehaunty K."/>
            <person name="Fronick C."/>
            <person name="Courtney B."/>
            <person name="Rock S.M."/>
            <person name="Belter E."/>
            <person name="Du F."/>
            <person name="Kim K."/>
            <person name="Abbott R.M."/>
            <person name="Cotton M."/>
            <person name="Levy A."/>
            <person name="Marchetto P."/>
            <person name="Ochoa K."/>
            <person name="Jackson S.M."/>
            <person name="Gillam B."/>
            <person name="Chen W."/>
            <person name="Yan L."/>
            <person name="Higginbotham J."/>
            <person name="Cardenas M."/>
            <person name="Waligorski J."/>
            <person name="Applebaum E."/>
            <person name="Phelps L."/>
            <person name="Falcone J."/>
            <person name="Kanchi K."/>
            <person name="Thane T."/>
            <person name="Scimone A."/>
            <person name="Thane N."/>
            <person name="Henke J."/>
            <person name="Wang T."/>
            <person name="Ruppert J."/>
            <person name="Shah N."/>
            <person name="Rotter K."/>
            <person name="Hodges J."/>
            <person name="Ingenthron E."/>
            <person name="Cordes M."/>
            <person name="Kohlberg S."/>
            <person name="Sgro J."/>
            <person name="Delgado B."/>
            <person name="Mead K."/>
            <person name="Chinwalla A."/>
            <person name="Leonard S."/>
            <person name="Crouse K."/>
            <person name="Collura K."/>
            <person name="Kudrna D."/>
            <person name="Currie J."/>
            <person name="He R."/>
            <person name="Angelova A."/>
            <person name="Rajasekar S."/>
            <person name="Mueller T."/>
            <person name="Lomeli R."/>
            <person name="Scara G."/>
            <person name="Ko A."/>
            <person name="Delaney K."/>
            <person name="Wissotski M."/>
            <person name="Lopez G."/>
            <person name="Campos D."/>
            <person name="Braidotti M."/>
            <person name="Ashley E."/>
            <person name="Golser W."/>
            <person name="Kim H."/>
            <person name="Lee S."/>
            <person name="Lin J."/>
            <person name="Dujmic Z."/>
            <person name="Kim W."/>
            <person name="Talag J."/>
            <person name="Zuccolo A."/>
            <person name="Fan C."/>
            <person name="Sebastian A."/>
            <person name="Kramer M."/>
            <person name="Spiegel L."/>
            <person name="Nascimento L."/>
            <person name="Zutavern T."/>
            <person name="Miller B."/>
            <person name="Ambroise C."/>
            <person name="Muller S."/>
            <person name="Spooner W."/>
            <person name="Narechania A."/>
            <person name="Ren L."/>
            <person name="Wei S."/>
            <person name="Kumari S."/>
            <person name="Faga B."/>
            <person name="Levy M.J."/>
            <person name="McMahan L."/>
            <person name="Van Buren P."/>
            <person name="Vaughn M.W."/>
            <person name="Ying K."/>
            <person name="Yeh C.-T."/>
            <person name="Emrich S.J."/>
            <person name="Jia Y."/>
            <person name="Kalyanaraman A."/>
            <person name="Hsia A.-P."/>
            <person name="Barbazuk W.B."/>
            <person name="Baucom R.S."/>
            <person name="Brutnell T.P."/>
            <person name="Carpita N.C."/>
            <person name="Chaparro C."/>
            <person name="Chia J.-M."/>
            <person name="Deragon J.-M."/>
            <person name="Estill J.C."/>
            <person name="Fu Y."/>
            <person name="Jeddeloh J.A."/>
            <person name="Han Y."/>
            <person name="Lee H."/>
            <person name="Li P."/>
            <person name="Lisch D.R."/>
            <person name="Liu S."/>
            <person name="Liu Z."/>
            <person name="Nagel D.H."/>
            <person name="McCann M.C."/>
            <person name="SanMiguel P."/>
            <person name="Myers A.M."/>
            <person name="Nettleton D."/>
            <person name="Nguyen J."/>
            <person name="Penning B.W."/>
            <person name="Ponnala L."/>
            <person name="Schneider K.L."/>
            <person name="Schwartz D.C."/>
            <person name="Sharma A."/>
            <person name="Soderlund C."/>
            <person name="Springer N.M."/>
            <person name="Sun Q."/>
            <person name="Wang H."/>
            <person name="Waterman M."/>
            <person name="Westerman R."/>
            <person name="Wolfgruber T.K."/>
            <person name="Yang L."/>
            <person name="Yu Y."/>
            <person name="Zhang L."/>
            <person name="Zhou S."/>
            <person name="Zhu Q."/>
            <person name="Bennetzen J.L."/>
            <person name="Dawe R.K."/>
            <person name="Jiang J."/>
            <person name="Jiang N."/>
            <person name="Presting G.G."/>
            <person name="Wessler S.R."/>
            <person name="Aluru S."/>
            <person name="Martienssen R.A."/>
            <person name="Clifton S.W."/>
            <person name="McCombie W.R."/>
            <person name="Wing R.A."/>
            <person name="Wilson R.K."/>
        </authorList>
    </citation>
    <scope>NUCLEOTIDE SEQUENCE [LARGE SCALE GENOMIC DNA]</scope>
    <source>
        <strain evidence="3">cv. B73</strain>
    </source>
</reference>
<feature type="compositionally biased region" description="Basic and acidic residues" evidence="1">
    <location>
        <begin position="1"/>
        <end position="13"/>
    </location>
</feature>
<keyword evidence="3" id="KW-1185">Reference proteome</keyword>